<dbReference type="EMBL" id="JAUJDW010000064">
    <property type="protein sequence ID" value="KAK0644768.1"/>
    <property type="molecule type" value="Genomic_DNA"/>
</dbReference>
<evidence type="ECO:0000256" key="4">
    <source>
        <dbReference type="ARBA" id="ARBA00022692"/>
    </source>
</evidence>
<keyword evidence="4 8" id="KW-0812">Transmembrane</keyword>
<name>A0AA40CPF5_9PEZI</name>
<dbReference type="PROSITE" id="PS50850">
    <property type="entry name" value="MFS"/>
    <property type="match status" value="1"/>
</dbReference>
<keyword evidence="3" id="KW-0813">Transport</keyword>
<evidence type="ECO:0000256" key="1">
    <source>
        <dbReference type="ARBA" id="ARBA00004127"/>
    </source>
</evidence>
<dbReference type="AlphaFoldDB" id="A0AA40CPF5"/>
<dbReference type="PRINTS" id="PR01036">
    <property type="entry name" value="TCRTETB"/>
</dbReference>
<dbReference type="Gene3D" id="1.20.1720.10">
    <property type="entry name" value="Multidrug resistance protein D"/>
    <property type="match status" value="1"/>
</dbReference>
<protein>
    <submittedName>
        <fullName evidence="10">MFS-type transporter C16A3.17c</fullName>
    </submittedName>
</protein>
<feature type="domain" description="Major facilitator superfamily (MFS) profile" evidence="9">
    <location>
        <begin position="46"/>
        <end position="526"/>
    </location>
</feature>
<dbReference type="FunFam" id="1.20.1720.10:FF:000013">
    <property type="entry name" value="Related to multidrug resistance proteins"/>
    <property type="match status" value="1"/>
</dbReference>
<dbReference type="PANTHER" id="PTHR23501:SF78">
    <property type="entry name" value="MAJOR FACILITATOR SUPERFAMILY (MFS) PROFILE DOMAIN-CONTAINING PROTEIN-RELATED"/>
    <property type="match status" value="1"/>
</dbReference>
<feature type="compositionally biased region" description="Basic and acidic residues" evidence="7">
    <location>
        <begin position="549"/>
        <end position="559"/>
    </location>
</feature>
<keyword evidence="6 8" id="KW-0472">Membrane</keyword>
<evidence type="ECO:0000256" key="8">
    <source>
        <dbReference type="SAM" id="Phobius"/>
    </source>
</evidence>
<dbReference type="GO" id="GO:0046943">
    <property type="term" value="F:carboxylic acid transmembrane transporter activity"/>
    <property type="evidence" value="ECO:0007669"/>
    <property type="project" value="UniProtKB-ARBA"/>
</dbReference>
<dbReference type="GO" id="GO:0005886">
    <property type="term" value="C:plasma membrane"/>
    <property type="evidence" value="ECO:0007669"/>
    <property type="project" value="TreeGrafter"/>
</dbReference>
<feature type="region of interest" description="Disordered" evidence="7">
    <location>
        <begin position="534"/>
        <end position="604"/>
    </location>
</feature>
<comment type="similarity">
    <text evidence="2">Belongs to the major facilitator superfamily.</text>
</comment>
<evidence type="ECO:0000256" key="5">
    <source>
        <dbReference type="ARBA" id="ARBA00022989"/>
    </source>
</evidence>
<feature type="transmembrane region" description="Helical" evidence="8">
    <location>
        <begin position="301"/>
        <end position="322"/>
    </location>
</feature>
<evidence type="ECO:0000313" key="10">
    <source>
        <dbReference type="EMBL" id="KAK0644768.1"/>
    </source>
</evidence>
<feature type="transmembrane region" description="Helical" evidence="8">
    <location>
        <begin position="500"/>
        <end position="522"/>
    </location>
</feature>
<evidence type="ECO:0000259" key="9">
    <source>
        <dbReference type="PROSITE" id="PS50850"/>
    </source>
</evidence>
<feature type="transmembrane region" description="Helical" evidence="8">
    <location>
        <begin position="342"/>
        <end position="366"/>
    </location>
</feature>
<evidence type="ECO:0000256" key="2">
    <source>
        <dbReference type="ARBA" id="ARBA00008335"/>
    </source>
</evidence>
<reference evidence="10" key="1">
    <citation type="submission" date="2023-06" db="EMBL/GenBank/DDBJ databases">
        <title>Multi-omics analyses reveal the molecular pathogenesis toolkit of Lasiodiplodia hormozganensis, a cross-kingdom pathogen.</title>
        <authorList>
            <person name="Felix C."/>
            <person name="Meneses R."/>
            <person name="Goncalves M.F.M."/>
            <person name="Tilleman L."/>
            <person name="Duarte A.S."/>
            <person name="Jorrin-Novo J.V."/>
            <person name="Van De Peer Y."/>
            <person name="Deforce D."/>
            <person name="Van Nieuwerburgh F."/>
            <person name="Esteves A.C."/>
            <person name="Alves A."/>
        </authorList>
    </citation>
    <scope>NUCLEOTIDE SEQUENCE</scope>
    <source>
        <strain evidence="10">CBS 339.90</strain>
    </source>
</reference>
<feature type="transmembrane region" description="Helical" evidence="8">
    <location>
        <begin position="268"/>
        <end position="289"/>
    </location>
</feature>
<feature type="region of interest" description="Disordered" evidence="7">
    <location>
        <begin position="1"/>
        <end position="28"/>
    </location>
</feature>
<dbReference type="InterPro" id="IPR020846">
    <property type="entry name" value="MFS_dom"/>
</dbReference>
<dbReference type="InterPro" id="IPR011701">
    <property type="entry name" value="MFS"/>
</dbReference>
<accession>A0AA40CPF5</accession>
<dbReference type="SUPFAM" id="SSF103473">
    <property type="entry name" value="MFS general substrate transporter"/>
    <property type="match status" value="1"/>
</dbReference>
<keyword evidence="11" id="KW-1185">Reference proteome</keyword>
<dbReference type="InterPro" id="IPR036259">
    <property type="entry name" value="MFS_trans_sf"/>
</dbReference>
<proteinExistence type="inferred from homology"/>
<dbReference type="Proteomes" id="UP001175001">
    <property type="component" value="Unassembled WGS sequence"/>
</dbReference>
<sequence>MDEEKQQQAGPSATVAAQTGPQPAEPELVDNQNFEGQFNFGRLVVILSALAFTLFVSFLDQTSVSTALPAIATDLNAFETISWIGTSFLIANTSFQLINGRLSDIFGRRTCLLICMVLLAVGDLLCGFAKSAVALYTFRGIAGIGAGGINSLVMIIFSDLTTLQQRGKYQGLMEVNIALGNGIGPLIGGAFSQSRAGWRWTFWFVVPVTVIAGIAVFLATPQSQISQGRMIDKAKMIDYPGMFLSLAGVIFILIPISGGGTTYEWSSALVISFLTIGTILILAFIIVQYRFARHPTMPFRLFELPSAKILFAHNFISGVVYYTDLYYLPLYYQVILDKTPLISGVLILPLILGFSLASAAGGFAIARLGRCNPVIRTGYVLWTAGAGGRIAFGPQTGLGTIVGCLVVEGVGLGLSMQPVMIALLSNTRKEDRAVVTGLRNFLRTVGGAVGLGGAAAVINNVLVDHLPAGLPRAAASQLSILLDTLPEEQRAEVVRVYMRGLHIVFIFGAPLIGACLVSSAFLTDVPLATAHDRYKKEGEGGGGGGAGVVERDGGAEKRAQSNGEIEPVAGKEAEASTSSAAGGGAGETGERGLVRPGREGDTSG</sequence>
<dbReference type="PANTHER" id="PTHR23501">
    <property type="entry name" value="MAJOR FACILITATOR SUPERFAMILY"/>
    <property type="match status" value="1"/>
</dbReference>
<keyword evidence="5 8" id="KW-1133">Transmembrane helix</keyword>
<feature type="transmembrane region" description="Helical" evidence="8">
    <location>
        <begin position="40"/>
        <end position="60"/>
    </location>
</feature>
<dbReference type="Gene3D" id="1.20.1250.20">
    <property type="entry name" value="MFS general substrate transporter like domains"/>
    <property type="match status" value="1"/>
</dbReference>
<dbReference type="Pfam" id="PF07690">
    <property type="entry name" value="MFS_1"/>
    <property type="match status" value="1"/>
</dbReference>
<dbReference type="GO" id="GO:0012505">
    <property type="term" value="C:endomembrane system"/>
    <property type="evidence" value="ECO:0007669"/>
    <property type="project" value="UniProtKB-SubCell"/>
</dbReference>
<organism evidence="10 11">
    <name type="scientific">Lasiodiplodia hormozganensis</name>
    <dbReference type="NCBI Taxonomy" id="869390"/>
    <lineage>
        <taxon>Eukaryota</taxon>
        <taxon>Fungi</taxon>
        <taxon>Dikarya</taxon>
        <taxon>Ascomycota</taxon>
        <taxon>Pezizomycotina</taxon>
        <taxon>Dothideomycetes</taxon>
        <taxon>Dothideomycetes incertae sedis</taxon>
        <taxon>Botryosphaeriales</taxon>
        <taxon>Botryosphaeriaceae</taxon>
        <taxon>Lasiodiplodia</taxon>
    </lineage>
</organism>
<gene>
    <name evidence="10" type="ORF">DIS24_g8537</name>
</gene>
<feature type="transmembrane region" description="Helical" evidence="8">
    <location>
        <begin position="136"/>
        <end position="157"/>
    </location>
</feature>
<feature type="compositionally biased region" description="Basic and acidic residues" evidence="7">
    <location>
        <begin position="588"/>
        <end position="604"/>
    </location>
</feature>
<evidence type="ECO:0000256" key="3">
    <source>
        <dbReference type="ARBA" id="ARBA00022448"/>
    </source>
</evidence>
<feature type="transmembrane region" description="Helical" evidence="8">
    <location>
        <begin position="239"/>
        <end position="256"/>
    </location>
</feature>
<evidence type="ECO:0000256" key="6">
    <source>
        <dbReference type="ARBA" id="ARBA00023136"/>
    </source>
</evidence>
<comment type="caution">
    <text evidence="10">The sequence shown here is derived from an EMBL/GenBank/DDBJ whole genome shotgun (WGS) entry which is preliminary data.</text>
</comment>
<comment type="subcellular location">
    <subcellularLocation>
        <location evidence="1">Endomembrane system</location>
        <topology evidence="1">Multi-pass membrane protein</topology>
    </subcellularLocation>
</comment>
<feature type="transmembrane region" description="Helical" evidence="8">
    <location>
        <begin position="110"/>
        <end position="130"/>
    </location>
</feature>
<feature type="transmembrane region" description="Helical" evidence="8">
    <location>
        <begin position="200"/>
        <end position="219"/>
    </location>
</feature>
<evidence type="ECO:0000256" key="7">
    <source>
        <dbReference type="SAM" id="MobiDB-lite"/>
    </source>
</evidence>
<feature type="compositionally biased region" description="Polar residues" evidence="7">
    <location>
        <begin position="7"/>
        <end position="21"/>
    </location>
</feature>
<evidence type="ECO:0000313" key="11">
    <source>
        <dbReference type="Proteomes" id="UP001175001"/>
    </source>
</evidence>